<dbReference type="InterPro" id="IPR001387">
    <property type="entry name" value="Cro/C1-type_HTH"/>
</dbReference>
<evidence type="ECO:0000313" key="2">
    <source>
        <dbReference type="EMBL" id="MDF3293330.1"/>
    </source>
</evidence>
<dbReference type="SUPFAM" id="SSF47413">
    <property type="entry name" value="lambda repressor-like DNA-binding domains"/>
    <property type="match status" value="1"/>
</dbReference>
<comment type="caution">
    <text evidence="2">The sequence shown here is derived from an EMBL/GenBank/DDBJ whole genome shotgun (WGS) entry which is preliminary data.</text>
</comment>
<name>A0ABT5ZU18_9ACTN</name>
<reference evidence="2 3" key="1">
    <citation type="submission" date="2023-03" db="EMBL/GenBank/DDBJ databases">
        <title>Draft genome sequence of Streptomyces sp. RB6PN23 isolated from peat swamp forest in Thailand.</title>
        <authorList>
            <person name="Klaysubun C."/>
            <person name="Duangmal K."/>
        </authorList>
    </citation>
    <scope>NUCLEOTIDE SEQUENCE [LARGE SCALE GENOMIC DNA]</scope>
    <source>
        <strain evidence="2 3">RB6PN23</strain>
    </source>
</reference>
<dbReference type="InterPro" id="IPR043917">
    <property type="entry name" value="DUF5753"/>
</dbReference>
<sequence length="271" mass="29978">MATELEVDLDSASSMLTFYGAEQRRIRTEAKMSQARLAKLVFCTPSLLCKIEAAQRVPSEELAVATDAALNTGGHFARLWPLVIKYAYPAWFRPFVELEEQATAIRSFENRVVPGLLQTEEYARALFAGGRPDKVEELVAARLNRQRVLTGDAPPRLWAIMDENALRANFGGPSVMHAQLARLLQASEIPRIVVQVVPANVRTHAAYHPFACLSFTEGSDVLYVDGFCQGELRGEPATLATAHHTYDLLRAIALSPDSSIDLIVKIMKDLK</sequence>
<proteinExistence type="predicted"/>
<keyword evidence="3" id="KW-1185">Reference proteome</keyword>
<dbReference type="RefSeq" id="WP_276096263.1">
    <property type="nucleotide sequence ID" value="NZ_JARJBC010000025.1"/>
</dbReference>
<evidence type="ECO:0000259" key="1">
    <source>
        <dbReference type="PROSITE" id="PS50943"/>
    </source>
</evidence>
<protein>
    <submittedName>
        <fullName evidence="2">Helix-turn-helix transcriptional regulator</fullName>
    </submittedName>
</protein>
<evidence type="ECO:0000313" key="3">
    <source>
        <dbReference type="Proteomes" id="UP001216579"/>
    </source>
</evidence>
<dbReference type="Pfam" id="PF19054">
    <property type="entry name" value="DUF5753"/>
    <property type="match status" value="1"/>
</dbReference>
<dbReference type="InterPro" id="IPR010982">
    <property type="entry name" value="Lambda_DNA-bd_dom_sf"/>
</dbReference>
<dbReference type="Gene3D" id="1.10.260.40">
    <property type="entry name" value="lambda repressor-like DNA-binding domains"/>
    <property type="match status" value="1"/>
</dbReference>
<dbReference type="EMBL" id="JARJBC010000025">
    <property type="protein sequence ID" value="MDF3293330.1"/>
    <property type="molecule type" value="Genomic_DNA"/>
</dbReference>
<dbReference type="PROSITE" id="PS50943">
    <property type="entry name" value="HTH_CROC1"/>
    <property type="match status" value="1"/>
</dbReference>
<dbReference type="CDD" id="cd00093">
    <property type="entry name" value="HTH_XRE"/>
    <property type="match status" value="1"/>
</dbReference>
<feature type="domain" description="HTH cro/C1-type" evidence="1">
    <location>
        <begin position="24"/>
        <end position="76"/>
    </location>
</feature>
<gene>
    <name evidence="2" type="ORF">P3G67_29795</name>
</gene>
<accession>A0ABT5ZU18</accession>
<organism evidence="2 3">
    <name type="scientific">Streptomyces silvisoli</name>
    <dbReference type="NCBI Taxonomy" id="3034235"/>
    <lineage>
        <taxon>Bacteria</taxon>
        <taxon>Bacillati</taxon>
        <taxon>Actinomycetota</taxon>
        <taxon>Actinomycetes</taxon>
        <taxon>Kitasatosporales</taxon>
        <taxon>Streptomycetaceae</taxon>
        <taxon>Streptomyces</taxon>
    </lineage>
</organism>
<dbReference type="Proteomes" id="UP001216579">
    <property type="component" value="Unassembled WGS sequence"/>
</dbReference>